<evidence type="ECO:0000313" key="11">
    <source>
        <dbReference type="EMBL" id="ELA35368.1"/>
    </source>
</evidence>
<evidence type="ECO:0000259" key="10">
    <source>
        <dbReference type="PROSITE" id="PS50929"/>
    </source>
</evidence>
<keyword evidence="6 8" id="KW-1133">Transmembrane helix</keyword>
<dbReference type="GO" id="GO:0016887">
    <property type="term" value="F:ATP hydrolysis activity"/>
    <property type="evidence" value="ECO:0007669"/>
    <property type="project" value="InterPro"/>
</dbReference>
<dbReference type="PROSITE" id="PS50929">
    <property type="entry name" value="ABC_TM1F"/>
    <property type="match status" value="1"/>
</dbReference>
<reference evidence="11" key="1">
    <citation type="submission" date="2012-08" db="EMBL/GenBank/DDBJ databases">
        <title>Genome analysis of Colletotrichum orbiculare and Colletotrichum fructicola.</title>
        <authorList>
            <person name="Gan P.H.P."/>
            <person name="Ikeda K."/>
            <person name="Irieda H."/>
            <person name="Narusaka M."/>
            <person name="O'Connell R.J."/>
            <person name="Narusaka Y."/>
            <person name="Takano Y."/>
            <person name="Kubo Y."/>
            <person name="Shirasu K."/>
        </authorList>
    </citation>
    <scope>NUCLEOTIDE SEQUENCE</scope>
    <source>
        <strain evidence="11">Nara gc5</strain>
    </source>
</reference>
<evidence type="ECO:0000256" key="8">
    <source>
        <dbReference type="SAM" id="Phobius"/>
    </source>
</evidence>
<dbReference type="InterPro" id="IPR003439">
    <property type="entry name" value="ABC_transporter-like_ATP-bd"/>
</dbReference>
<feature type="domain" description="ABC transmembrane type-1" evidence="10">
    <location>
        <begin position="186"/>
        <end position="409"/>
    </location>
</feature>
<gene>
    <name evidence="11" type="ORF">CGGC5_4870</name>
</gene>
<sequence length="681" mass="77289">MILLWAQPLAPIFPAYHATCFSIATLFQLDGLSEDFGLIWNFFALSPGIEPDSWRVIRITLAVSKFALYLYLLYCFAEEKGTKTHLRKRPPQADTILQMCISHFKVFKQFIWIDNDDGMRRRFTISIVPRLCQNALCLWLPLSISRLMRELNYDKPYSEILPYIIQWSLLRLLQSPGTGLPSLDEWNWLKVIFHRQQKLKQKIFAAIMNAGFSYHRKQSRAAITTAIDNAQGVDQSFDAILRNALDGCFAIFIALPVTALRFGSSMLIIAAFFLSVSVIIFRRSTTKMFRARADVVVLHQRQRQQCEDAIQGWTTSALFGQTGYHIHENDERLEEFHKISWKFYVSYFISNALNHTALNVGYWTGAIIVLGLVQCRRLGSEDFFAHQQYWSQLISPLSHVLKDAKDIVKKFQDATEAASLMEMASHPKEEKPDLHFQSGLVEFCNVGVTFGKKVVLEDFNLVVPAGSKIAIVGPSGVGKSTILALLTGQIEPDTGKILIDGQDITQVKHSSLMRNIGIVEQNYHIFNTTVIDNVRYGKRDASEEEVQNACKKACIHDVIMKREKGYDSPCGDAGNEFSNGERQRIALARLFLMEPDILLIDEGTSALDATTEGSIKRSLSREFKDRTVMTVAHRLSSIKEYEIIVIGEKGVHVESGSHDVLLDSKGKYWRYWQEHLGEDVA</sequence>
<dbReference type="SMART" id="SM00382">
    <property type="entry name" value="AAA"/>
    <property type="match status" value="1"/>
</dbReference>
<dbReference type="HOGENOM" id="CLU_000604_84_3_1"/>
<dbReference type="EMBL" id="KB020571">
    <property type="protein sequence ID" value="ELA35368.1"/>
    <property type="molecule type" value="Genomic_DNA"/>
</dbReference>
<evidence type="ECO:0000256" key="3">
    <source>
        <dbReference type="ARBA" id="ARBA00022692"/>
    </source>
</evidence>
<proteinExistence type="predicted"/>
<dbReference type="InterPro" id="IPR039421">
    <property type="entry name" value="Type_1_exporter"/>
</dbReference>
<dbReference type="InterPro" id="IPR036640">
    <property type="entry name" value="ABC1_TM_sf"/>
</dbReference>
<evidence type="ECO:0000256" key="5">
    <source>
        <dbReference type="ARBA" id="ARBA00022840"/>
    </source>
</evidence>
<dbReference type="Pfam" id="PF00664">
    <property type="entry name" value="ABC_membrane"/>
    <property type="match status" value="1"/>
</dbReference>
<evidence type="ECO:0000256" key="6">
    <source>
        <dbReference type="ARBA" id="ARBA00022989"/>
    </source>
</evidence>
<evidence type="ECO:0000256" key="2">
    <source>
        <dbReference type="ARBA" id="ARBA00022448"/>
    </source>
</evidence>
<dbReference type="InterPro" id="IPR027417">
    <property type="entry name" value="P-loop_NTPase"/>
</dbReference>
<dbReference type="AlphaFoldDB" id="L2GBI7"/>
<dbReference type="Pfam" id="PF00005">
    <property type="entry name" value="ABC_tran"/>
    <property type="match status" value="1"/>
</dbReference>
<evidence type="ECO:0000256" key="4">
    <source>
        <dbReference type="ARBA" id="ARBA00022741"/>
    </source>
</evidence>
<evidence type="ECO:0000259" key="9">
    <source>
        <dbReference type="PROSITE" id="PS50893"/>
    </source>
</evidence>
<dbReference type="GO" id="GO:0140359">
    <property type="term" value="F:ABC-type transporter activity"/>
    <property type="evidence" value="ECO:0007669"/>
    <property type="project" value="InterPro"/>
</dbReference>
<dbReference type="Gene3D" id="1.20.1560.10">
    <property type="entry name" value="ABC transporter type 1, transmembrane domain"/>
    <property type="match status" value="1"/>
</dbReference>
<comment type="subcellular location">
    <subcellularLocation>
        <location evidence="1">Membrane</location>
        <topology evidence="1">Multi-pass membrane protein</topology>
    </subcellularLocation>
</comment>
<dbReference type="InterPro" id="IPR011527">
    <property type="entry name" value="ABC1_TM_dom"/>
</dbReference>
<dbReference type="FunFam" id="3.40.50.300:FF:000604">
    <property type="entry name" value="ABC transporter B family member 28"/>
    <property type="match status" value="1"/>
</dbReference>
<dbReference type="PANTHER" id="PTHR24221:SF648">
    <property type="entry name" value="ABC-TYPE TRANSPORTER ATR1"/>
    <property type="match status" value="1"/>
</dbReference>
<evidence type="ECO:0000256" key="1">
    <source>
        <dbReference type="ARBA" id="ARBA00004141"/>
    </source>
</evidence>
<keyword evidence="4" id="KW-0547">Nucleotide-binding</keyword>
<dbReference type="PANTHER" id="PTHR24221">
    <property type="entry name" value="ATP-BINDING CASSETTE SUB-FAMILY B"/>
    <property type="match status" value="1"/>
</dbReference>
<keyword evidence="7 8" id="KW-0472">Membrane</keyword>
<dbReference type="Gene3D" id="3.40.50.300">
    <property type="entry name" value="P-loop containing nucleotide triphosphate hydrolases"/>
    <property type="match status" value="1"/>
</dbReference>
<organism evidence="11">
    <name type="scientific">Colletotrichum fructicola (strain Nara gc5)</name>
    <name type="common">Anthracnose fungus</name>
    <name type="synonym">Colletotrichum gloeosporioides (strain Nara gc5)</name>
    <dbReference type="NCBI Taxonomy" id="1213859"/>
    <lineage>
        <taxon>Eukaryota</taxon>
        <taxon>Fungi</taxon>
        <taxon>Dikarya</taxon>
        <taxon>Ascomycota</taxon>
        <taxon>Pezizomycotina</taxon>
        <taxon>Sordariomycetes</taxon>
        <taxon>Hypocreomycetidae</taxon>
        <taxon>Glomerellales</taxon>
        <taxon>Glomerellaceae</taxon>
        <taxon>Colletotrichum</taxon>
        <taxon>Colletotrichum gloeosporioides species complex</taxon>
    </lineage>
</organism>
<keyword evidence="3 8" id="KW-0812">Transmembrane</keyword>
<dbReference type="InterPro" id="IPR003593">
    <property type="entry name" value="AAA+_ATPase"/>
</dbReference>
<feature type="domain" description="ABC transporter" evidence="9">
    <location>
        <begin position="441"/>
        <end position="674"/>
    </location>
</feature>
<dbReference type="GO" id="GO:0005737">
    <property type="term" value="C:cytoplasm"/>
    <property type="evidence" value="ECO:0007669"/>
    <property type="project" value="UniProtKB-ARBA"/>
</dbReference>
<dbReference type="SUPFAM" id="SSF90123">
    <property type="entry name" value="ABC transporter transmembrane region"/>
    <property type="match status" value="1"/>
</dbReference>
<dbReference type="GO" id="GO:0005524">
    <property type="term" value="F:ATP binding"/>
    <property type="evidence" value="ECO:0007669"/>
    <property type="project" value="UniProtKB-KW"/>
</dbReference>
<keyword evidence="5" id="KW-0067">ATP-binding</keyword>
<dbReference type="GO" id="GO:0016020">
    <property type="term" value="C:membrane"/>
    <property type="evidence" value="ECO:0007669"/>
    <property type="project" value="UniProtKB-SubCell"/>
</dbReference>
<keyword evidence="2" id="KW-0813">Transport</keyword>
<dbReference type="PROSITE" id="PS50893">
    <property type="entry name" value="ABC_TRANSPORTER_2"/>
    <property type="match status" value="1"/>
</dbReference>
<feature type="transmembrane region" description="Helical" evidence="8">
    <location>
        <begin position="265"/>
        <end position="282"/>
    </location>
</feature>
<protein>
    <submittedName>
        <fullName evidence="11">ABC transporter</fullName>
    </submittedName>
</protein>
<evidence type="ECO:0000256" key="7">
    <source>
        <dbReference type="ARBA" id="ARBA00023136"/>
    </source>
</evidence>
<name>L2GBI7_COLFN</name>
<dbReference type="SUPFAM" id="SSF52540">
    <property type="entry name" value="P-loop containing nucleoside triphosphate hydrolases"/>
    <property type="match status" value="1"/>
</dbReference>
<dbReference type="STRING" id="1213859.L2GBI7"/>
<accession>L2GBI7</accession>